<feature type="non-terminal residue" evidence="1">
    <location>
        <position position="1"/>
    </location>
</feature>
<protein>
    <submittedName>
        <fullName evidence="1">3814_t:CDS:1</fullName>
    </submittedName>
</protein>
<accession>A0ABN7W7B6</accession>
<dbReference type="Proteomes" id="UP000789901">
    <property type="component" value="Unassembled WGS sequence"/>
</dbReference>
<comment type="caution">
    <text evidence="1">The sequence shown here is derived from an EMBL/GenBank/DDBJ whole genome shotgun (WGS) entry which is preliminary data.</text>
</comment>
<reference evidence="1 2" key="1">
    <citation type="submission" date="2021-06" db="EMBL/GenBank/DDBJ databases">
        <authorList>
            <person name="Kallberg Y."/>
            <person name="Tangrot J."/>
            <person name="Rosling A."/>
        </authorList>
    </citation>
    <scope>NUCLEOTIDE SEQUENCE [LARGE SCALE GENOMIC DNA]</scope>
    <source>
        <strain evidence="1 2">120-4 pot B 10/14</strain>
    </source>
</reference>
<gene>
    <name evidence="1" type="ORF">GMARGA_LOCUS27257</name>
</gene>
<sequence>DIRDPFDKNPMEAFFQEKLLSTRQFAKNKLEGPGPYQQWYENQRPRVNLGIFKEKGIGNTFKSLVSIIY</sequence>
<dbReference type="EMBL" id="CAJVQB010033095">
    <property type="protein sequence ID" value="CAG8819247.1"/>
    <property type="molecule type" value="Genomic_DNA"/>
</dbReference>
<name>A0ABN7W7B6_GIGMA</name>
<organism evidence="1 2">
    <name type="scientific">Gigaspora margarita</name>
    <dbReference type="NCBI Taxonomy" id="4874"/>
    <lineage>
        <taxon>Eukaryota</taxon>
        <taxon>Fungi</taxon>
        <taxon>Fungi incertae sedis</taxon>
        <taxon>Mucoromycota</taxon>
        <taxon>Glomeromycotina</taxon>
        <taxon>Glomeromycetes</taxon>
        <taxon>Diversisporales</taxon>
        <taxon>Gigasporaceae</taxon>
        <taxon>Gigaspora</taxon>
    </lineage>
</organism>
<evidence type="ECO:0000313" key="1">
    <source>
        <dbReference type="EMBL" id="CAG8819247.1"/>
    </source>
</evidence>
<keyword evidence="2" id="KW-1185">Reference proteome</keyword>
<proteinExistence type="predicted"/>
<evidence type="ECO:0000313" key="2">
    <source>
        <dbReference type="Proteomes" id="UP000789901"/>
    </source>
</evidence>